<evidence type="ECO:0000313" key="3">
    <source>
        <dbReference type="Proteomes" id="UP000006247"/>
    </source>
</evidence>
<proteinExistence type="predicted"/>
<keyword evidence="1" id="KW-1133">Transmembrane helix</keyword>
<keyword evidence="1" id="KW-0812">Transmembrane</keyword>
<evidence type="ECO:0000256" key="1">
    <source>
        <dbReference type="SAM" id="Phobius"/>
    </source>
</evidence>
<protein>
    <submittedName>
        <fullName evidence="2">Uncharacterized protein</fullName>
    </submittedName>
</protein>
<keyword evidence="1" id="KW-0472">Membrane</keyword>
<accession>C0E679</accession>
<comment type="caution">
    <text evidence="2">The sequence shown here is derived from an EMBL/GenBank/DDBJ whole genome shotgun (WGS) entry which is preliminary data.</text>
</comment>
<gene>
    <name evidence="2" type="ORF">CORMATOL_02512</name>
</gene>
<name>C0E679_9CORY</name>
<feature type="transmembrane region" description="Helical" evidence="1">
    <location>
        <begin position="90"/>
        <end position="112"/>
    </location>
</feature>
<organism evidence="2 3">
    <name type="scientific">Corynebacterium matruchotii ATCC 33806</name>
    <dbReference type="NCBI Taxonomy" id="566549"/>
    <lineage>
        <taxon>Bacteria</taxon>
        <taxon>Bacillati</taxon>
        <taxon>Actinomycetota</taxon>
        <taxon>Actinomycetes</taxon>
        <taxon>Mycobacteriales</taxon>
        <taxon>Corynebacteriaceae</taxon>
        <taxon>Corynebacterium</taxon>
    </lineage>
</organism>
<reference evidence="2 3" key="1">
    <citation type="submission" date="2009-01" db="EMBL/GenBank/DDBJ databases">
        <authorList>
            <person name="Fulton L."/>
            <person name="Clifton S."/>
            <person name="Chinwalla A.T."/>
            <person name="Mitreva M."/>
            <person name="Sodergren E."/>
            <person name="Weinstock G."/>
            <person name="Clifton S."/>
            <person name="Dooling D.J."/>
            <person name="Fulton B."/>
            <person name="Minx P."/>
            <person name="Pepin K.H."/>
            <person name="Johnson M."/>
            <person name="Bhonagiri V."/>
            <person name="Nash W.E."/>
            <person name="Mardis E.R."/>
            <person name="Wilson R.K."/>
        </authorList>
    </citation>
    <scope>NUCLEOTIDE SEQUENCE [LARGE SCALE GENOMIC DNA]</scope>
    <source>
        <strain evidence="2 3">ATCC 33806</strain>
    </source>
</reference>
<dbReference type="HOGENOM" id="CLU_2022847_0_0_11"/>
<evidence type="ECO:0000313" key="2">
    <source>
        <dbReference type="EMBL" id="EEG25920.1"/>
    </source>
</evidence>
<dbReference type="EMBL" id="ACEB01000042">
    <property type="protein sequence ID" value="EEG25920.1"/>
    <property type="molecule type" value="Genomic_DNA"/>
</dbReference>
<sequence length="122" mass="13522">MGFSYEITVDKSDKYNGQGWYFDVRLMLSWRRNCQSKEHIVNALKRRMKVTAVTVCAVMAAATVTPVAAQTTQPQQPSHQSSVESKLANISSQVFGVLGTGFMAILFLLTCFRPNKGPECSI</sequence>
<feature type="transmembrane region" description="Helical" evidence="1">
    <location>
        <begin position="50"/>
        <end position="70"/>
    </location>
</feature>
<dbReference type="AlphaFoldDB" id="C0E679"/>
<dbReference type="Proteomes" id="UP000006247">
    <property type="component" value="Unassembled WGS sequence"/>
</dbReference>